<organism evidence="2 3">
    <name type="scientific">Iodidimonas nitroreducens</name>
    <dbReference type="NCBI Taxonomy" id="1236968"/>
    <lineage>
        <taxon>Bacteria</taxon>
        <taxon>Pseudomonadati</taxon>
        <taxon>Pseudomonadota</taxon>
        <taxon>Alphaproteobacteria</taxon>
        <taxon>Iodidimonadales</taxon>
        <taxon>Iodidimonadaceae</taxon>
        <taxon>Iodidimonas</taxon>
    </lineage>
</organism>
<evidence type="ECO:0000313" key="3">
    <source>
        <dbReference type="Proteomes" id="UP000324996"/>
    </source>
</evidence>
<feature type="region of interest" description="Disordered" evidence="1">
    <location>
        <begin position="1"/>
        <end position="21"/>
    </location>
</feature>
<evidence type="ECO:0000313" key="2">
    <source>
        <dbReference type="EMBL" id="GER03006.1"/>
    </source>
</evidence>
<comment type="caution">
    <text evidence="2">The sequence shown here is derived from an EMBL/GenBank/DDBJ whole genome shotgun (WGS) entry which is preliminary data.</text>
</comment>
<accession>A0A5A7N7M7</accession>
<feature type="region of interest" description="Disordered" evidence="1">
    <location>
        <begin position="135"/>
        <end position="163"/>
    </location>
</feature>
<evidence type="ECO:0008006" key="4">
    <source>
        <dbReference type="Google" id="ProtNLM"/>
    </source>
</evidence>
<keyword evidence="3" id="KW-1185">Reference proteome</keyword>
<feature type="compositionally biased region" description="Basic and acidic residues" evidence="1">
    <location>
        <begin position="1"/>
        <end position="11"/>
    </location>
</feature>
<sequence length="163" mass="18262">MTRQGTEDATEKNQAPAEQPVLAQPVRDFLAISDNLTNLLARENALLETRRPRETKALAGEKIRLTEAYKQALEDLRSKESQYLGPKDSTIRKKVKATTELFRAELARHAKLIIRLKTVSEGIVKSISDEAMKQKNPVRNYGQNGRMNTPYGAGASLSLDRQI</sequence>
<dbReference type="AlphaFoldDB" id="A0A5A7N7M7"/>
<name>A0A5A7N7M7_9PROT</name>
<gene>
    <name evidence="2" type="ORF">JCM17846_06880</name>
</gene>
<dbReference type="Proteomes" id="UP000324996">
    <property type="component" value="Unassembled WGS sequence"/>
</dbReference>
<protein>
    <recommendedName>
        <fullName evidence="4">Flagellar basal-body protein FlbY</fullName>
    </recommendedName>
</protein>
<reference evidence="2 3" key="1">
    <citation type="submission" date="2019-09" db="EMBL/GenBank/DDBJ databases">
        <title>NBRP : Genome information of microbial organism related human and environment.</title>
        <authorList>
            <person name="Hattori M."/>
            <person name="Oshima K."/>
            <person name="Inaba H."/>
            <person name="Suda W."/>
            <person name="Sakamoto M."/>
            <person name="Iino T."/>
            <person name="Kitahara M."/>
            <person name="Oshida Y."/>
            <person name="Iida T."/>
            <person name="Kudo T."/>
            <person name="Itoh T."/>
            <person name="Ohkuma M."/>
        </authorList>
    </citation>
    <scope>NUCLEOTIDE SEQUENCE [LARGE SCALE GENOMIC DNA]</scope>
    <source>
        <strain evidence="2 3">Q-1</strain>
    </source>
</reference>
<dbReference type="EMBL" id="BKCN01000002">
    <property type="protein sequence ID" value="GER03006.1"/>
    <property type="molecule type" value="Genomic_DNA"/>
</dbReference>
<evidence type="ECO:0000256" key="1">
    <source>
        <dbReference type="SAM" id="MobiDB-lite"/>
    </source>
</evidence>
<proteinExistence type="predicted"/>
<dbReference type="RefSeq" id="WP_042084342.1">
    <property type="nucleotide sequence ID" value="NZ_BKCN01000002.1"/>
</dbReference>